<organism evidence="9 10">
    <name type="scientific">Rubus argutus</name>
    <name type="common">Southern blackberry</name>
    <dbReference type="NCBI Taxonomy" id="59490"/>
    <lineage>
        <taxon>Eukaryota</taxon>
        <taxon>Viridiplantae</taxon>
        <taxon>Streptophyta</taxon>
        <taxon>Embryophyta</taxon>
        <taxon>Tracheophyta</taxon>
        <taxon>Spermatophyta</taxon>
        <taxon>Magnoliopsida</taxon>
        <taxon>eudicotyledons</taxon>
        <taxon>Gunneridae</taxon>
        <taxon>Pentapetalae</taxon>
        <taxon>rosids</taxon>
        <taxon>fabids</taxon>
        <taxon>Rosales</taxon>
        <taxon>Rosaceae</taxon>
        <taxon>Rosoideae</taxon>
        <taxon>Rosoideae incertae sedis</taxon>
        <taxon>Rubus</taxon>
    </lineage>
</organism>
<proteinExistence type="predicted"/>
<keyword evidence="5 6" id="KW-0067">ATP-binding</keyword>
<keyword evidence="4" id="KW-0418">Kinase</keyword>
<keyword evidence="3 6" id="KW-0547">Nucleotide-binding</keyword>
<evidence type="ECO:0000256" key="4">
    <source>
        <dbReference type="ARBA" id="ARBA00022777"/>
    </source>
</evidence>
<dbReference type="Gene3D" id="3.30.200.20">
    <property type="entry name" value="Phosphorylase Kinase, domain 1"/>
    <property type="match status" value="1"/>
</dbReference>
<keyword evidence="7" id="KW-0812">Transmembrane</keyword>
<keyword evidence="2" id="KW-0808">Transferase</keyword>
<dbReference type="EMBL" id="JBEDUW010000003">
    <property type="protein sequence ID" value="KAK9936193.1"/>
    <property type="molecule type" value="Genomic_DNA"/>
</dbReference>
<evidence type="ECO:0000256" key="6">
    <source>
        <dbReference type="PROSITE-ProRule" id="PRU10141"/>
    </source>
</evidence>
<accession>A0AAW1XK09</accession>
<evidence type="ECO:0000256" key="1">
    <source>
        <dbReference type="ARBA" id="ARBA00022527"/>
    </source>
</evidence>
<gene>
    <name evidence="9" type="ORF">M0R45_013048</name>
</gene>
<dbReference type="AlphaFoldDB" id="A0AAW1XK09"/>
<protein>
    <recommendedName>
        <fullName evidence="8">Protein kinase domain-containing protein</fullName>
    </recommendedName>
</protein>
<dbReference type="PANTHER" id="PTHR27002:SF1095">
    <property type="entry name" value="G-TYPE LECTIN S-RECEPTOR-LIKE SERINE_THREONINE-PROTEIN KINASE RKS1"/>
    <property type="match status" value="1"/>
</dbReference>
<sequence>MNPIKCTYADTGQDLYVRVDAIVLAQYAKKSNASLDKKGKLAISLSSGLALLVLVTLLYWLLRRQRKATQKQKKYIFRVTVEDPTADLNDESNMNSDLPFFDLRTIAATTNNFSGTNKLGNGGFGSVYKGTLCNGTEIAVKRLSKHSGQEVWTSSFLMKQKEHF</sequence>
<evidence type="ECO:0000256" key="3">
    <source>
        <dbReference type="ARBA" id="ARBA00022741"/>
    </source>
</evidence>
<keyword evidence="10" id="KW-1185">Reference proteome</keyword>
<dbReference type="GO" id="GO:0005524">
    <property type="term" value="F:ATP binding"/>
    <property type="evidence" value="ECO:0007669"/>
    <property type="project" value="UniProtKB-UniRule"/>
</dbReference>
<evidence type="ECO:0000259" key="8">
    <source>
        <dbReference type="PROSITE" id="PS50011"/>
    </source>
</evidence>
<keyword evidence="7" id="KW-1133">Transmembrane helix</keyword>
<evidence type="ECO:0000256" key="7">
    <source>
        <dbReference type="SAM" id="Phobius"/>
    </source>
</evidence>
<comment type="caution">
    <text evidence="9">The sequence shown here is derived from an EMBL/GenBank/DDBJ whole genome shotgun (WGS) entry which is preliminary data.</text>
</comment>
<evidence type="ECO:0000313" key="9">
    <source>
        <dbReference type="EMBL" id="KAK9936193.1"/>
    </source>
</evidence>
<dbReference type="SUPFAM" id="SSF56112">
    <property type="entry name" value="Protein kinase-like (PK-like)"/>
    <property type="match status" value="1"/>
</dbReference>
<dbReference type="PROSITE" id="PS50011">
    <property type="entry name" value="PROTEIN_KINASE_DOM"/>
    <property type="match status" value="1"/>
</dbReference>
<evidence type="ECO:0000313" key="10">
    <source>
        <dbReference type="Proteomes" id="UP001457282"/>
    </source>
</evidence>
<keyword evidence="1" id="KW-0723">Serine/threonine-protein kinase</keyword>
<dbReference type="GO" id="GO:0005886">
    <property type="term" value="C:plasma membrane"/>
    <property type="evidence" value="ECO:0007669"/>
    <property type="project" value="TreeGrafter"/>
</dbReference>
<keyword evidence="7" id="KW-0472">Membrane</keyword>
<evidence type="ECO:0000256" key="5">
    <source>
        <dbReference type="ARBA" id="ARBA00022840"/>
    </source>
</evidence>
<dbReference type="PROSITE" id="PS00107">
    <property type="entry name" value="PROTEIN_KINASE_ATP"/>
    <property type="match status" value="1"/>
</dbReference>
<dbReference type="Proteomes" id="UP001457282">
    <property type="component" value="Unassembled WGS sequence"/>
</dbReference>
<dbReference type="InterPro" id="IPR017441">
    <property type="entry name" value="Protein_kinase_ATP_BS"/>
</dbReference>
<feature type="binding site" evidence="6">
    <location>
        <position position="141"/>
    </location>
    <ligand>
        <name>ATP</name>
        <dbReference type="ChEBI" id="CHEBI:30616"/>
    </ligand>
</feature>
<feature type="transmembrane region" description="Helical" evidence="7">
    <location>
        <begin position="41"/>
        <end position="62"/>
    </location>
</feature>
<dbReference type="PANTHER" id="PTHR27002">
    <property type="entry name" value="RECEPTOR-LIKE SERINE/THREONINE-PROTEIN KINASE SD1-8"/>
    <property type="match status" value="1"/>
</dbReference>
<reference evidence="9 10" key="1">
    <citation type="journal article" date="2023" name="G3 (Bethesda)">
        <title>A chromosome-length genome assembly and annotation of blackberry (Rubus argutus, cv. 'Hillquist').</title>
        <authorList>
            <person name="Bruna T."/>
            <person name="Aryal R."/>
            <person name="Dudchenko O."/>
            <person name="Sargent D.J."/>
            <person name="Mead D."/>
            <person name="Buti M."/>
            <person name="Cavallini A."/>
            <person name="Hytonen T."/>
            <person name="Andres J."/>
            <person name="Pham M."/>
            <person name="Weisz D."/>
            <person name="Mascagni F."/>
            <person name="Usai G."/>
            <person name="Natali L."/>
            <person name="Bassil N."/>
            <person name="Fernandez G.E."/>
            <person name="Lomsadze A."/>
            <person name="Armour M."/>
            <person name="Olukolu B."/>
            <person name="Poorten T."/>
            <person name="Britton C."/>
            <person name="Davik J."/>
            <person name="Ashrafi H."/>
            <person name="Aiden E.L."/>
            <person name="Borodovsky M."/>
            <person name="Worthington M."/>
        </authorList>
    </citation>
    <scope>NUCLEOTIDE SEQUENCE [LARGE SCALE GENOMIC DNA]</scope>
    <source>
        <strain evidence="9">PI 553951</strain>
    </source>
</reference>
<dbReference type="GO" id="GO:0004674">
    <property type="term" value="F:protein serine/threonine kinase activity"/>
    <property type="evidence" value="ECO:0007669"/>
    <property type="project" value="UniProtKB-KW"/>
</dbReference>
<feature type="domain" description="Protein kinase" evidence="8">
    <location>
        <begin position="113"/>
        <end position="164"/>
    </location>
</feature>
<dbReference type="InterPro" id="IPR000719">
    <property type="entry name" value="Prot_kinase_dom"/>
</dbReference>
<dbReference type="InterPro" id="IPR011009">
    <property type="entry name" value="Kinase-like_dom_sf"/>
</dbReference>
<evidence type="ECO:0000256" key="2">
    <source>
        <dbReference type="ARBA" id="ARBA00022679"/>
    </source>
</evidence>
<name>A0AAW1XK09_RUBAR</name>